<evidence type="ECO:0000313" key="7">
    <source>
        <dbReference type="Proteomes" id="UP000306753"/>
    </source>
</evidence>
<accession>A0A5R9QC32</accession>
<reference evidence="6 7" key="1">
    <citation type="journal article" date="2017" name="Eur. J. Clin. Microbiol. Infect. Dis.">
        <title>Uncommonly isolated clinical Pseudomonas: identification and phylogenetic assignation.</title>
        <authorList>
            <person name="Mulet M."/>
            <person name="Gomila M."/>
            <person name="Ramirez A."/>
            <person name="Cardew S."/>
            <person name="Moore E.R."/>
            <person name="Lalucat J."/>
            <person name="Garcia-Valdes E."/>
        </authorList>
    </citation>
    <scope>NUCLEOTIDE SEQUENCE [LARGE SCALE GENOMIC DNA]</scope>
    <source>
        <strain evidence="6 7">SD129</strain>
    </source>
</reference>
<gene>
    <name evidence="6" type="ORF">DN820_15380</name>
</gene>
<evidence type="ECO:0000256" key="2">
    <source>
        <dbReference type="ARBA" id="ARBA00039140"/>
    </source>
</evidence>
<dbReference type="SUPFAM" id="SSF52738">
    <property type="entry name" value="Methylesterase CheB, C-terminal domain"/>
    <property type="match status" value="1"/>
</dbReference>
<evidence type="ECO:0000256" key="1">
    <source>
        <dbReference type="ARBA" id="ARBA00022801"/>
    </source>
</evidence>
<dbReference type="InterPro" id="IPR035909">
    <property type="entry name" value="CheB_C"/>
</dbReference>
<feature type="active site" evidence="4">
    <location>
        <position position="187"/>
    </location>
</feature>
<sequence>MSETGSARIAVLADTSLQRHVLQQALSASGYRVVLNTDPARLEVADLEGVGTDLWLVDLAQSEDCPLVDALLEWSSAPVLFGEGHAPERLSENYPRWERRLFGKLKRLIGDPSTAVGPRLQALLGEAQHPGRLELPRMLAEKTSLSPGEPARQVWLLAASMGGPEAVKAFLDALPGGLPVGFVYAQHIEASFETSLPQAVGRHSQWPVGQARHGEPIRCGEVVIAPIQYELGFAAGGLMQVANRGWPEPYSPSIDQMMLNLAQHFASRCGVIAFSGMGSDGSAAAAYVRRQGGRIWTQRADSCVCSSMPDSLRDGGYSVLSGDPRELAQALVDHLAEQAADSLSTTPQDIP</sequence>
<dbReference type="GO" id="GO:0008984">
    <property type="term" value="F:protein-glutamate methylesterase activity"/>
    <property type="evidence" value="ECO:0007669"/>
    <property type="project" value="UniProtKB-EC"/>
</dbReference>
<keyword evidence="1 4" id="KW-0378">Hydrolase</keyword>
<keyword evidence="7" id="KW-1185">Reference proteome</keyword>
<dbReference type="AlphaFoldDB" id="A0A5R9QC32"/>
<dbReference type="Gene3D" id="3.40.50.180">
    <property type="entry name" value="Methylesterase CheB, C-terminal domain"/>
    <property type="match status" value="1"/>
</dbReference>
<comment type="catalytic activity">
    <reaction evidence="3">
        <text>[protein]-L-glutamate 5-O-methyl ester + H2O = L-glutamyl-[protein] + methanol + H(+)</text>
        <dbReference type="Rhea" id="RHEA:23236"/>
        <dbReference type="Rhea" id="RHEA-COMP:10208"/>
        <dbReference type="Rhea" id="RHEA-COMP:10311"/>
        <dbReference type="ChEBI" id="CHEBI:15377"/>
        <dbReference type="ChEBI" id="CHEBI:15378"/>
        <dbReference type="ChEBI" id="CHEBI:17790"/>
        <dbReference type="ChEBI" id="CHEBI:29973"/>
        <dbReference type="ChEBI" id="CHEBI:82795"/>
        <dbReference type="EC" id="3.1.1.61"/>
    </reaction>
</comment>
<dbReference type="EC" id="3.1.1.61" evidence="2"/>
<feature type="active site" evidence="4">
    <location>
        <position position="160"/>
    </location>
</feature>
<dbReference type="GO" id="GO:0000156">
    <property type="term" value="F:phosphorelay response regulator activity"/>
    <property type="evidence" value="ECO:0007669"/>
    <property type="project" value="InterPro"/>
</dbReference>
<evidence type="ECO:0000256" key="3">
    <source>
        <dbReference type="ARBA" id="ARBA00048267"/>
    </source>
</evidence>
<evidence type="ECO:0000313" key="6">
    <source>
        <dbReference type="EMBL" id="TLX62651.1"/>
    </source>
</evidence>
<dbReference type="GO" id="GO:0005737">
    <property type="term" value="C:cytoplasm"/>
    <property type="evidence" value="ECO:0007669"/>
    <property type="project" value="InterPro"/>
</dbReference>
<dbReference type="PROSITE" id="PS50122">
    <property type="entry name" value="CHEB"/>
    <property type="match status" value="1"/>
</dbReference>
<evidence type="ECO:0000256" key="4">
    <source>
        <dbReference type="PROSITE-ProRule" id="PRU00050"/>
    </source>
</evidence>
<dbReference type="Pfam" id="PF01339">
    <property type="entry name" value="CheB_methylest"/>
    <property type="match status" value="1"/>
</dbReference>
<evidence type="ECO:0000259" key="5">
    <source>
        <dbReference type="PROSITE" id="PS50122"/>
    </source>
</evidence>
<dbReference type="EMBL" id="QLAG01000019">
    <property type="protein sequence ID" value="TLX62651.1"/>
    <property type="molecule type" value="Genomic_DNA"/>
</dbReference>
<dbReference type="InterPro" id="IPR000673">
    <property type="entry name" value="Sig_transdc_resp-reg_Me-estase"/>
</dbReference>
<dbReference type="PANTHER" id="PTHR42872:SF6">
    <property type="entry name" value="PROTEIN-GLUTAMATE METHYLESTERASE_PROTEIN-GLUTAMINE GLUTAMINASE"/>
    <property type="match status" value="1"/>
</dbReference>
<dbReference type="GO" id="GO:0006935">
    <property type="term" value="P:chemotaxis"/>
    <property type="evidence" value="ECO:0007669"/>
    <property type="project" value="UniProtKB-UniRule"/>
</dbReference>
<dbReference type="PANTHER" id="PTHR42872">
    <property type="entry name" value="PROTEIN-GLUTAMATE METHYLESTERASE/PROTEIN-GLUTAMINE GLUTAMINASE"/>
    <property type="match status" value="1"/>
</dbReference>
<comment type="caution">
    <text evidence="6">The sequence shown here is derived from an EMBL/GenBank/DDBJ whole genome shotgun (WGS) entry which is preliminary data.</text>
</comment>
<dbReference type="Proteomes" id="UP000306753">
    <property type="component" value="Unassembled WGS sequence"/>
</dbReference>
<protein>
    <recommendedName>
        <fullName evidence="2">protein-glutamate methylesterase</fullName>
        <ecNumber evidence="2">3.1.1.61</ecNumber>
    </recommendedName>
</protein>
<feature type="domain" description="CheB-type methylesterase" evidence="5">
    <location>
        <begin position="148"/>
        <end position="338"/>
    </location>
</feature>
<dbReference type="RefSeq" id="WP_138412177.1">
    <property type="nucleotide sequence ID" value="NZ_QLAF01000030.1"/>
</dbReference>
<organism evidence="6 7">
    <name type="scientific">Stutzerimonas nosocomialis</name>
    <dbReference type="NCBI Taxonomy" id="1056496"/>
    <lineage>
        <taxon>Bacteria</taxon>
        <taxon>Pseudomonadati</taxon>
        <taxon>Pseudomonadota</taxon>
        <taxon>Gammaproteobacteria</taxon>
        <taxon>Pseudomonadales</taxon>
        <taxon>Pseudomonadaceae</taxon>
        <taxon>Stutzerimonas</taxon>
    </lineage>
</organism>
<name>A0A5R9QC32_9GAMM</name>
<feature type="active site" evidence="4">
    <location>
        <position position="280"/>
    </location>
</feature>
<proteinExistence type="predicted"/>
<keyword evidence="4" id="KW-0145">Chemotaxis</keyword>